<dbReference type="PANTHER" id="PTHR24559">
    <property type="entry name" value="TRANSPOSON TY3-I GAG-POL POLYPROTEIN"/>
    <property type="match status" value="1"/>
</dbReference>
<proteinExistence type="predicted"/>
<dbReference type="GO" id="GO:0003676">
    <property type="term" value="F:nucleic acid binding"/>
    <property type="evidence" value="ECO:0007669"/>
    <property type="project" value="InterPro"/>
</dbReference>
<organism evidence="3 4">
    <name type="scientific">Hibiscus syriacus</name>
    <name type="common">Rose of Sharon</name>
    <dbReference type="NCBI Taxonomy" id="106335"/>
    <lineage>
        <taxon>Eukaryota</taxon>
        <taxon>Viridiplantae</taxon>
        <taxon>Streptophyta</taxon>
        <taxon>Embryophyta</taxon>
        <taxon>Tracheophyta</taxon>
        <taxon>Spermatophyta</taxon>
        <taxon>Magnoliopsida</taxon>
        <taxon>eudicotyledons</taxon>
        <taxon>Gunneridae</taxon>
        <taxon>Pentapetalae</taxon>
        <taxon>rosids</taxon>
        <taxon>malvids</taxon>
        <taxon>Malvales</taxon>
        <taxon>Malvaceae</taxon>
        <taxon>Malvoideae</taxon>
        <taxon>Hibiscus</taxon>
    </lineage>
</organism>
<dbReference type="Gene3D" id="3.30.420.10">
    <property type="entry name" value="Ribonuclease H-like superfamily/Ribonuclease H"/>
    <property type="match status" value="1"/>
</dbReference>
<reference evidence="3" key="1">
    <citation type="submission" date="2019-09" db="EMBL/GenBank/DDBJ databases">
        <title>Draft genome information of white flower Hibiscus syriacus.</title>
        <authorList>
            <person name="Kim Y.-M."/>
        </authorList>
    </citation>
    <scope>NUCLEOTIDE SEQUENCE [LARGE SCALE GENOMIC DNA]</scope>
    <source>
        <strain evidence="3">YM2019G1</strain>
    </source>
</reference>
<accession>A0A6A3CGT8</accession>
<dbReference type="InterPro" id="IPR001245">
    <property type="entry name" value="Ser-Thr/Tyr_kinase_cat_dom"/>
</dbReference>
<dbReference type="EMBL" id="VEPZ02000284">
    <property type="protein sequence ID" value="KAE8727977.1"/>
    <property type="molecule type" value="Genomic_DNA"/>
</dbReference>
<dbReference type="InterPro" id="IPR043128">
    <property type="entry name" value="Rev_trsase/Diguanyl_cyclase"/>
</dbReference>
<comment type="caution">
    <text evidence="3">The sequence shown here is derived from an EMBL/GenBank/DDBJ whole genome shotgun (WGS) entry which is preliminary data.</text>
</comment>
<dbReference type="AlphaFoldDB" id="A0A6A3CGT8"/>
<dbReference type="PANTHER" id="PTHR24559:SF444">
    <property type="entry name" value="REVERSE TRANSCRIPTASE DOMAIN-CONTAINING PROTEIN"/>
    <property type="match status" value="1"/>
</dbReference>
<dbReference type="InterPro" id="IPR043502">
    <property type="entry name" value="DNA/RNA_pol_sf"/>
</dbReference>
<dbReference type="Gene3D" id="1.10.510.10">
    <property type="entry name" value="Transferase(Phosphotransferase) domain 1"/>
    <property type="match status" value="1"/>
</dbReference>
<evidence type="ECO:0000256" key="1">
    <source>
        <dbReference type="SAM" id="MobiDB-lite"/>
    </source>
</evidence>
<sequence length="613" mass="71726">MVDNPASNHDDRKESHISLAGDTSDEYIPDTNDRGILEDARIDEATFFRNLIDALRNIVDDDPIVVDHWLCETLCTLRQLHLTLKEEFKHKYIGEAHIDDLRDRFSYIVQGDRSMMKYERDYLCLYRYAPELVATEYHYCRRANDSRGGRMSPPSQSIRTGQSSGCHWGSGSLELDVLVEKVNHWCPVEIQGQDFSVNLMVLYFQEFDAIFGIDCPTIEDIRTVRNFPEVFSEELPRLPPDRELEFIIEVLLESTSVSIATYRMAPTELKDLKVHIQELLEQGFIRLRERVFSNIDLRSGFYQLKIKDEDVAKMTFRTRYAYYEFLVMLFGLTNAATTFMDLMNQIVLQALKERYLYAKFNKCKFWLSEVSFLGYVDYDYGIDYHLGKANIVVDALSRKSMTKLRALLGSWENHPPLVELAYNNIYQNNIQMTPYEALYGRKCMTPLCWTELSEKKLTFYIEKSITILAREVKKLRNKTILLVKVLWKSHGVEETTWETEEDMQQLLNGWHLRSDIYSFGVILWELATERIPWENLNSMQVIGAVGFVNHRLEIPKEVDPRWASIIESCWHSDPLCRPTFQEPLDKLRDLQRQYTLQFQQARNMGGDGSQKEP</sequence>
<dbReference type="Proteomes" id="UP000436088">
    <property type="component" value="Unassembled WGS sequence"/>
</dbReference>
<dbReference type="GO" id="GO:0004672">
    <property type="term" value="F:protein kinase activity"/>
    <property type="evidence" value="ECO:0007669"/>
    <property type="project" value="InterPro"/>
</dbReference>
<name>A0A6A3CGT8_HIBSY</name>
<dbReference type="Gene3D" id="3.10.10.10">
    <property type="entry name" value="HIV Type 1 Reverse Transcriptase, subunit A, domain 1"/>
    <property type="match status" value="1"/>
</dbReference>
<keyword evidence="4" id="KW-1185">Reference proteome</keyword>
<feature type="region of interest" description="Disordered" evidence="1">
    <location>
        <begin position="1"/>
        <end position="26"/>
    </location>
</feature>
<evidence type="ECO:0000313" key="4">
    <source>
        <dbReference type="Proteomes" id="UP000436088"/>
    </source>
</evidence>
<dbReference type="InterPro" id="IPR036397">
    <property type="entry name" value="RNaseH_sf"/>
</dbReference>
<dbReference type="InterPro" id="IPR053134">
    <property type="entry name" value="RNA-dir_DNA_polymerase"/>
</dbReference>
<gene>
    <name evidence="3" type="ORF">F3Y22_tig00004919pilonHSYRG00019</name>
</gene>
<protein>
    <recommendedName>
        <fullName evidence="2">Serine-threonine/tyrosine-protein kinase catalytic domain-containing protein</fullName>
    </recommendedName>
</protein>
<dbReference type="SUPFAM" id="SSF56112">
    <property type="entry name" value="Protein kinase-like (PK-like)"/>
    <property type="match status" value="1"/>
</dbReference>
<evidence type="ECO:0000313" key="3">
    <source>
        <dbReference type="EMBL" id="KAE8727977.1"/>
    </source>
</evidence>
<dbReference type="Pfam" id="PF07714">
    <property type="entry name" value="PK_Tyr_Ser-Thr"/>
    <property type="match status" value="1"/>
</dbReference>
<feature type="domain" description="Serine-threonine/tyrosine-protein kinase catalytic" evidence="2">
    <location>
        <begin position="495"/>
        <end position="584"/>
    </location>
</feature>
<dbReference type="SUPFAM" id="SSF56672">
    <property type="entry name" value="DNA/RNA polymerases"/>
    <property type="match status" value="1"/>
</dbReference>
<dbReference type="Gene3D" id="3.30.70.270">
    <property type="match status" value="1"/>
</dbReference>
<dbReference type="InterPro" id="IPR011009">
    <property type="entry name" value="Kinase-like_dom_sf"/>
</dbReference>
<evidence type="ECO:0000259" key="2">
    <source>
        <dbReference type="Pfam" id="PF07714"/>
    </source>
</evidence>
<dbReference type="CDD" id="cd01647">
    <property type="entry name" value="RT_LTR"/>
    <property type="match status" value="1"/>
</dbReference>